<dbReference type="PANTHER" id="PTHR46282">
    <property type="entry name" value="LEUCINE-RICH MELANOCYTE DIFFERENTIATION-ASSOCIATED PROTEIN"/>
    <property type="match status" value="1"/>
</dbReference>
<dbReference type="OrthoDB" id="10251250at2759"/>
<dbReference type="SUPFAM" id="SSF52058">
    <property type="entry name" value="L domain-like"/>
    <property type="match status" value="1"/>
</dbReference>
<protein>
    <recommendedName>
        <fullName evidence="3">Leucine-rich melanocyte differentiation-associated protein-like</fullName>
    </recommendedName>
</protein>
<accession>A0A8K0KDA7</accession>
<gene>
    <name evidence="1" type="ORF">J437_LFUL010196</name>
</gene>
<dbReference type="Gene3D" id="3.80.10.10">
    <property type="entry name" value="Ribonuclease Inhibitor"/>
    <property type="match status" value="1"/>
</dbReference>
<evidence type="ECO:0000313" key="2">
    <source>
        <dbReference type="Proteomes" id="UP000792457"/>
    </source>
</evidence>
<comment type="caution">
    <text evidence="1">The sequence shown here is derived from an EMBL/GenBank/DDBJ whole genome shotgun (WGS) entry which is preliminary data.</text>
</comment>
<dbReference type="InterPro" id="IPR032675">
    <property type="entry name" value="LRR_dom_sf"/>
</dbReference>
<proteinExistence type="predicted"/>
<evidence type="ECO:0008006" key="3">
    <source>
        <dbReference type="Google" id="ProtNLM"/>
    </source>
</evidence>
<dbReference type="PANTHER" id="PTHR46282:SF1">
    <property type="entry name" value="LEUCINE-RICH REPEAT-CONTAINING PROTEIN 72-LIKE"/>
    <property type="match status" value="1"/>
</dbReference>
<keyword evidence="2" id="KW-1185">Reference proteome</keyword>
<dbReference type="AlphaFoldDB" id="A0A8K0KDA7"/>
<name>A0A8K0KDA7_LADFU</name>
<reference evidence="1" key="1">
    <citation type="submission" date="2013-04" db="EMBL/GenBank/DDBJ databases">
        <authorList>
            <person name="Qu J."/>
            <person name="Murali S.C."/>
            <person name="Bandaranaike D."/>
            <person name="Bellair M."/>
            <person name="Blankenburg K."/>
            <person name="Chao H."/>
            <person name="Dinh H."/>
            <person name="Doddapaneni H."/>
            <person name="Downs B."/>
            <person name="Dugan-Rocha S."/>
            <person name="Elkadiri S."/>
            <person name="Gnanaolivu R.D."/>
            <person name="Hernandez B."/>
            <person name="Javaid M."/>
            <person name="Jayaseelan J.C."/>
            <person name="Lee S."/>
            <person name="Li M."/>
            <person name="Ming W."/>
            <person name="Munidasa M."/>
            <person name="Muniz J."/>
            <person name="Nguyen L."/>
            <person name="Ongeri F."/>
            <person name="Osuji N."/>
            <person name="Pu L.-L."/>
            <person name="Puazo M."/>
            <person name="Qu C."/>
            <person name="Quiroz J."/>
            <person name="Raj R."/>
            <person name="Weissenberger G."/>
            <person name="Xin Y."/>
            <person name="Zou X."/>
            <person name="Han Y."/>
            <person name="Richards S."/>
            <person name="Worley K."/>
            <person name="Muzny D."/>
            <person name="Gibbs R."/>
        </authorList>
    </citation>
    <scope>NUCLEOTIDE SEQUENCE</scope>
    <source>
        <strain evidence="1">Sampled in the wild</strain>
    </source>
</reference>
<dbReference type="InterPro" id="IPR043313">
    <property type="entry name" value="LRMDA"/>
</dbReference>
<organism evidence="1 2">
    <name type="scientific">Ladona fulva</name>
    <name type="common">Scarce chaser dragonfly</name>
    <name type="synonym">Libellula fulva</name>
    <dbReference type="NCBI Taxonomy" id="123851"/>
    <lineage>
        <taxon>Eukaryota</taxon>
        <taxon>Metazoa</taxon>
        <taxon>Ecdysozoa</taxon>
        <taxon>Arthropoda</taxon>
        <taxon>Hexapoda</taxon>
        <taxon>Insecta</taxon>
        <taxon>Pterygota</taxon>
        <taxon>Palaeoptera</taxon>
        <taxon>Odonata</taxon>
        <taxon>Epiprocta</taxon>
        <taxon>Anisoptera</taxon>
        <taxon>Libelluloidea</taxon>
        <taxon>Libellulidae</taxon>
        <taxon>Ladona</taxon>
    </lineage>
</organism>
<evidence type="ECO:0000313" key="1">
    <source>
        <dbReference type="EMBL" id="KAG8230293.1"/>
    </source>
</evidence>
<dbReference type="Proteomes" id="UP000792457">
    <property type="component" value="Unassembled WGS sequence"/>
</dbReference>
<sequence length="244" mass="28361">MTSLGKLVFVDLHESKGDKFMNEDDERLSLAYENLEDLPYNLIECFAGFAKTLDLSHNRFMNVDFLSRFTGLTAIILDHNLISSNTVFPYLPNVTLVWLNHNKIKQLHPFIRKLRTSFPELRYLSLMGNEAAPSYLNGGSVYEYFQYRLFVISWFPHLIHLDDCVVTNEQREEAKRLYHRSFFDKFPLSSMSFTSENSANGIPSYIRAIHSKLVDTFIQWDRRHTKPIANHQGSDNESQSNAII</sequence>
<dbReference type="EMBL" id="KZ308476">
    <property type="protein sequence ID" value="KAG8230293.1"/>
    <property type="molecule type" value="Genomic_DNA"/>
</dbReference>
<reference evidence="1" key="2">
    <citation type="submission" date="2017-10" db="EMBL/GenBank/DDBJ databases">
        <title>Ladona fulva Genome sequencing and assembly.</title>
        <authorList>
            <person name="Murali S."/>
            <person name="Richards S."/>
            <person name="Bandaranaike D."/>
            <person name="Bellair M."/>
            <person name="Blankenburg K."/>
            <person name="Chao H."/>
            <person name="Dinh H."/>
            <person name="Doddapaneni H."/>
            <person name="Dugan-Rocha S."/>
            <person name="Elkadiri S."/>
            <person name="Gnanaolivu R."/>
            <person name="Hernandez B."/>
            <person name="Skinner E."/>
            <person name="Javaid M."/>
            <person name="Lee S."/>
            <person name="Li M."/>
            <person name="Ming W."/>
            <person name="Munidasa M."/>
            <person name="Muniz J."/>
            <person name="Nguyen L."/>
            <person name="Hughes D."/>
            <person name="Osuji N."/>
            <person name="Pu L.-L."/>
            <person name="Puazo M."/>
            <person name="Qu C."/>
            <person name="Quiroz J."/>
            <person name="Raj R."/>
            <person name="Weissenberger G."/>
            <person name="Xin Y."/>
            <person name="Zou X."/>
            <person name="Han Y."/>
            <person name="Worley K."/>
            <person name="Muzny D."/>
            <person name="Gibbs R."/>
        </authorList>
    </citation>
    <scope>NUCLEOTIDE SEQUENCE</scope>
    <source>
        <strain evidence="1">Sampled in the wild</strain>
    </source>
</reference>